<organism evidence="2 3">
    <name type="scientific">Cinara cedri</name>
    <dbReference type="NCBI Taxonomy" id="506608"/>
    <lineage>
        <taxon>Eukaryota</taxon>
        <taxon>Metazoa</taxon>
        <taxon>Ecdysozoa</taxon>
        <taxon>Arthropoda</taxon>
        <taxon>Hexapoda</taxon>
        <taxon>Insecta</taxon>
        <taxon>Pterygota</taxon>
        <taxon>Neoptera</taxon>
        <taxon>Paraneoptera</taxon>
        <taxon>Hemiptera</taxon>
        <taxon>Sternorrhyncha</taxon>
        <taxon>Aphidomorpha</taxon>
        <taxon>Aphidoidea</taxon>
        <taxon>Aphididae</taxon>
        <taxon>Lachninae</taxon>
        <taxon>Cinara</taxon>
    </lineage>
</organism>
<keyword evidence="3" id="KW-1185">Reference proteome</keyword>
<evidence type="ECO:0000313" key="3">
    <source>
        <dbReference type="Proteomes" id="UP000325440"/>
    </source>
</evidence>
<gene>
    <name evidence="2" type="ORF">CINCED_3A019596</name>
</gene>
<accession>A0A5E4N332</accession>
<proteinExistence type="predicted"/>
<sequence>MENEIGSDIELIEDENMLRKMLEKTEDYRKKKEIRMRMFKLREQHLKELYTTEDMIQSNATSERFSTSTHTKSMTDQGFITKKTKEINHSESPSEGYRKKLNTNTNFLVKEVKPKEKSLVKLRENVSIKEVKPRVNTLIKKIKPSSDEGDEKDLDDKTTLTVADRVSKFFKNVTTKNEEKTKKTVKNLKDEKYETKITHIDVHDSSKNANIHNTVLTRKISGASGYKARKDFFENKMLKYNSEIEMPKITQNITKQTTPVTKCRSPDQIIKSPIKIMNTEIFDVKVEEINESRRISGSKTIKDRKAAFEKIDVAENPARENEIAQRNQSSISVMNIDRLLEIYTKSSVVPDKPSENVSTRRNANIHNPVSTRKISGASGYKARKDFFENKQLNNNSDIFIPITTPKIVRSSIINLRASFEVNDDKKTLLKDKSNVPKQTTPDTKCRSPDQIFKSPIKIMNTEIFDVKVEEMNKSRRILESKTMKDRKAAFEKIDVAETPAREYKFTLKSQSPISVMNTDRLLEMYNKSSVVPDKPSENITTRRVTSPNISKKRAEKTKTIDSINNVSEGTGRTVSLNSPDRNVTETPERSTAKYFEEKPKDLKIDTYRNRNQQYTATETVSVPINTPNVIKSTTVHNANDEIQNLLELM</sequence>
<dbReference type="AlphaFoldDB" id="A0A5E4N332"/>
<dbReference type="OrthoDB" id="6381429at2759"/>
<evidence type="ECO:0000259" key="1">
    <source>
        <dbReference type="Pfam" id="PF12510"/>
    </source>
</evidence>
<name>A0A5E4N332_9HEMI</name>
<dbReference type="InterPro" id="IPR022189">
    <property type="entry name" value="SMTN"/>
</dbReference>
<feature type="non-terminal residue" evidence="2">
    <location>
        <position position="649"/>
    </location>
</feature>
<reference evidence="2 3" key="1">
    <citation type="submission" date="2019-08" db="EMBL/GenBank/DDBJ databases">
        <authorList>
            <person name="Alioto T."/>
            <person name="Alioto T."/>
            <person name="Gomez Garrido J."/>
        </authorList>
    </citation>
    <scope>NUCLEOTIDE SEQUENCE [LARGE SCALE GENOMIC DNA]</scope>
</reference>
<dbReference type="Pfam" id="PF12510">
    <property type="entry name" value="Smoothelin"/>
    <property type="match status" value="1"/>
</dbReference>
<dbReference type="Proteomes" id="UP000325440">
    <property type="component" value="Unassembled WGS sequence"/>
</dbReference>
<protein>
    <submittedName>
        <fullName evidence="2">Smoothelin</fullName>
    </submittedName>
</protein>
<feature type="domain" description="Smoothelin" evidence="1">
    <location>
        <begin position="7"/>
        <end position="44"/>
    </location>
</feature>
<dbReference type="EMBL" id="CABPRJ010001601">
    <property type="protein sequence ID" value="VVC39074.1"/>
    <property type="molecule type" value="Genomic_DNA"/>
</dbReference>
<evidence type="ECO:0000313" key="2">
    <source>
        <dbReference type="EMBL" id="VVC39074.1"/>
    </source>
</evidence>